<protein>
    <submittedName>
        <fullName evidence="1">Uncharacterized protein</fullName>
    </submittedName>
</protein>
<dbReference type="Proteomes" id="UP000240419">
    <property type="component" value="Unassembled WGS sequence"/>
</dbReference>
<sequence>MKDSQRIEKKDIIGAANTKCGSFSFVLKKYNELPFSSRYKKGRDQTQENRPTWQEWMLLGKNSKKGSKETIMERKELS</sequence>
<evidence type="ECO:0000313" key="2">
    <source>
        <dbReference type="Proteomes" id="UP000240419"/>
    </source>
</evidence>
<dbReference type="AlphaFoldDB" id="A0A2P7V7V5"/>
<reference evidence="1 2" key="1">
    <citation type="submission" date="2018-03" db="EMBL/GenBank/DDBJ databases">
        <title>Brevisbacillus phylogenomics.</title>
        <authorList>
            <person name="Dunlap C."/>
        </authorList>
    </citation>
    <scope>NUCLEOTIDE SEQUENCE [LARGE SCALE GENOMIC DNA]</scope>
    <source>
        <strain evidence="1 2">NRRL NRS-1210</strain>
    </source>
</reference>
<evidence type="ECO:0000313" key="1">
    <source>
        <dbReference type="EMBL" id="PSJ95299.1"/>
    </source>
</evidence>
<name>A0A2P7V7V5_9BACL</name>
<keyword evidence="2" id="KW-1185">Reference proteome</keyword>
<proteinExistence type="predicted"/>
<comment type="caution">
    <text evidence="1">The sequence shown here is derived from an EMBL/GenBank/DDBJ whole genome shotgun (WGS) entry which is preliminary data.</text>
</comment>
<accession>A0A2P7V7V5</accession>
<organism evidence="1 2">
    <name type="scientific">Brevibacillus fortis</name>
    <dbReference type="NCBI Taxonomy" id="2126352"/>
    <lineage>
        <taxon>Bacteria</taxon>
        <taxon>Bacillati</taxon>
        <taxon>Bacillota</taxon>
        <taxon>Bacilli</taxon>
        <taxon>Bacillales</taxon>
        <taxon>Paenibacillaceae</taxon>
        <taxon>Brevibacillus</taxon>
    </lineage>
</organism>
<gene>
    <name evidence="1" type="ORF">C7R93_12795</name>
</gene>
<dbReference type="EMBL" id="PXZM01000020">
    <property type="protein sequence ID" value="PSJ95299.1"/>
    <property type="molecule type" value="Genomic_DNA"/>
</dbReference>